<dbReference type="EMBL" id="QYBB01000099">
    <property type="protein sequence ID" value="RYC28856.1"/>
    <property type="molecule type" value="Genomic_DNA"/>
</dbReference>
<evidence type="ECO:0000313" key="2">
    <source>
        <dbReference type="Proteomes" id="UP000290759"/>
    </source>
</evidence>
<protein>
    <submittedName>
        <fullName evidence="1">Uncharacterized protein</fullName>
    </submittedName>
</protein>
<dbReference type="RefSeq" id="WP_129230066.1">
    <property type="nucleotide sequence ID" value="NZ_QYBB01000099.1"/>
</dbReference>
<proteinExistence type="predicted"/>
<dbReference type="Proteomes" id="UP000290759">
    <property type="component" value="Unassembled WGS sequence"/>
</dbReference>
<keyword evidence="2" id="KW-1185">Reference proteome</keyword>
<reference evidence="1 2" key="1">
    <citation type="submission" date="2018-12" db="EMBL/GenBank/DDBJ databases">
        <authorList>
            <person name="Grouzdev D.S."/>
            <person name="Krutkina M.S."/>
        </authorList>
    </citation>
    <scope>NUCLEOTIDE SEQUENCE [LARGE SCALE GENOMIC DNA]</scope>
    <source>
        <strain evidence="1 2">RmlP026</strain>
    </source>
</reference>
<gene>
    <name evidence="1" type="ORF">D3273_27065</name>
</gene>
<comment type="caution">
    <text evidence="1">The sequence shown here is derived from an EMBL/GenBank/DDBJ whole genome shotgun (WGS) entry which is preliminary data.</text>
</comment>
<organism evidence="1 2">
    <name type="scientific">Lichenibacterium minor</name>
    <dbReference type="NCBI Taxonomy" id="2316528"/>
    <lineage>
        <taxon>Bacteria</taxon>
        <taxon>Pseudomonadati</taxon>
        <taxon>Pseudomonadota</taxon>
        <taxon>Alphaproteobacteria</taxon>
        <taxon>Hyphomicrobiales</taxon>
        <taxon>Lichenihabitantaceae</taxon>
        <taxon>Lichenibacterium</taxon>
    </lineage>
</organism>
<sequence>MAIAIKLIWRFDFTMNYSFLDRYGSTAKAIFTTVPEFFSQIGEGAPRTALVGSFGDTSFGRNITMDITTLSGTMEWRHGTDLSRLANDFQFRKMNQIADELIRLNEIRNILRGGFRLFFLIPKCPKWVRKDGFMDAVHKDLAEGVQSTLGRADDIAFIFEGRDQDLLSYRLSVGPFAEKNVSIAFDGDMNISKELLSSKPKMFFDLDLSEQGFSLSQGSLYKWSRTKLEKAVKLATLFDQLGE</sequence>
<name>A0A4Q2U2F3_9HYPH</name>
<accession>A0A4Q2U2F3</accession>
<reference evidence="1 2" key="2">
    <citation type="submission" date="2019-02" db="EMBL/GenBank/DDBJ databases">
        <title>'Lichenibacterium ramalinii' gen. nov. sp. nov., 'Lichenibacterium minor' gen. nov. sp. nov.</title>
        <authorList>
            <person name="Pankratov T."/>
        </authorList>
    </citation>
    <scope>NUCLEOTIDE SEQUENCE [LARGE SCALE GENOMIC DNA]</scope>
    <source>
        <strain evidence="1 2">RmlP026</strain>
    </source>
</reference>
<evidence type="ECO:0000313" key="1">
    <source>
        <dbReference type="EMBL" id="RYC28856.1"/>
    </source>
</evidence>
<dbReference type="AlphaFoldDB" id="A0A4Q2U2F3"/>